<protein>
    <submittedName>
        <fullName evidence="1">Uncharacterized protein</fullName>
    </submittedName>
</protein>
<reference evidence="1" key="1">
    <citation type="submission" date="2020-06" db="EMBL/GenBank/DDBJ databases">
        <title>Unique genomic features of the anaerobic methanotrophic archaea.</title>
        <authorList>
            <person name="Chadwick G.L."/>
            <person name="Skennerton C.T."/>
            <person name="Laso-Perez R."/>
            <person name="Leu A.O."/>
            <person name="Speth D.R."/>
            <person name="Yu H."/>
            <person name="Morgan-Lang C."/>
            <person name="Hatzenpichler R."/>
            <person name="Goudeau D."/>
            <person name="Malmstrom R."/>
            <person name="Brazelton W.J."/>
            <person name="Woyke T."/>
            <person name="Hallam S.J."/>
            <person name="Tyson G.W."/>
            <person name="Wegener G."/>
            <person name="Boetius A."/>
            <person name="Orphan V."/>
        </authorList>
    </citation>
    <scope>NUCLEOTIDE SEQUENCE</scope>
</reference>
<evidence type="ECO:0000313" key="1">
    <source>
        <dbReference type="EMBL" id="QNO51984.1"/>
    </source>
</evidence>
<accession>A0A7G9YVF0</accession>
<organism evidence="1">
    <name type="scientific">Candidatus Methanophagaceae archaeon ANME-1 ERB6</name>
    <dbReference type="NCBI Taxonomy" id="2759912"/>
    <lineage>
        <taxon>Archaea</taxon>
        <taxon>Methanobacteriati</taxon>
        <taxon>Methanobacteriota</taxon>
        <taxon>Stenosarchaea group</taxon>
        <taxon>Methanomicrobia</taxon>
        <taxon>Candidatus Methanophagales</taxon>
        <taxon>Candidatus Methanophagaceae</taxon>
    </lineage>
</organism>
<dbReference type="AlphaFoldDB" id="A0A7G9YVF0"/>
<proteinExistence type="predicted"/>
<sequence>MILKAMKDFIFSVSAFEREAIEKAQKISIEDPSIRYISPEDLVV</sequence>
<gene>
    <name evidence="1" type="ORF">NODOFMBO_00006</name>
</gene>
<dbReference type="EMBL" id="MT631498">
    <property type="protein sequence ID" value="QNO51984.1"/>
    <property type="molecule type" value="Genomic_DNA"/>
</dbReference>
<name>A0A7G9YVF0_9EURY</name>